<feature type="transmembrane region" description="Helical" evidence="7">
    <location>
        <begin position="432"/>
        <end position="453"/>
    </location>
</feature>
<feature type="transmembrane region" description="Helical" evidence="7">
    <location>
        <begin position="465"/>
        <end position="484"/>
    </location>
</feature>
<name>H8FQB5_MAGML</name>
<evidence type="ECO:0000256" key="7">
    <source>
        <dbReference type="SAM" id="Phobius"/>
    </source>
</evidence>
<dbReference type="InterPro" id="IPR050445">
    <property type="entry name" value="Bact_polysacc_biosynth/exp"/>
</dbReference>
<evidence type="ECO:0000256" key="5">
    <source>
        <dbReference type="ARBA" id="ARBA00023136"/>
    </source>
</evidence>
<dbReference type="GO" id="GO:0005886">
    <property type="term" value="C:plasma membrane"/>
    <property type="evidence" value="ECO:0007669"/>
    <property type="project" value="UniProtKB-SubCell"/>
</dbReference>
<comment type="caution">
    <text evidence="9">The sequence shown here is derived from an EMBL/GenBank/DDBJ whole genome shotgun (WGS) entry which is preliminary data.</text>
</comment>
<feature type="domain" description="Polysaccharide chain length determinant N-terminal" evidence="8">
    <location>
        <begin position="19"/>
        <end position="97"/>
    </location>
</feature>
<evidence type="ECO:0000259" key="8">
    <source>
        <dbReference type="Pfam" id="PF02706"/>
    </source>
</evidence>
<feature type="transmembrane region" description="Helical" evidence="7">
    <location>
        <begin position="24"/>
        <end position="44"/>
    </location>
</feature>
<dbReference type="PANTHER" id="PTHR32309:SF13">
    <property type="entry name" value="FERRIC ENTEROBACTIN TRANSPORT PROTEIN FEPE"/>
    <property type="match status" value="1"/>
</dbReference>
<proteinExistence type="predicted"/>
<keyword evidence="3 7" id="KW-0812">Transmembrane</keyword>
<dbReference type="STRING" id="1150626.PHAMO_210064"/>
<evidence type="ECO:0000256" key="4">
    <source>
        <dbReference type="ARBA" id="ARBA00022989"/>
    </source>
</evidence>
<evidence type="ECO:0000256" key="2">
    <source>
        <dbReference type="ARBA" id="ARBA00022475"/>
    </source>
</evidence>
<evidence type="ECO:0000256" key="1">
    <source>
        <dbReference type="ARBA" id="ARBA00004651"/>
    </source>
</evidence>
<dbReference type="InterPro" id="IPR003856">
    <property type="entry name" value="LPS_length_determ_N"/>
</dbReference>
<dbReference type="NCBIfam" id="TIGR03007">
    <property type="entry name" value="pepcterm_ChnLen"/>
    <property type="match status" value="1"/>
</dbReference>
<dbReference type="EMBL" id="CAHP01000014">
    <property type="protein sequence ID" value="CCG40553.1"/>
    <property type="molecule type" value="Genomic_DNA"/>
</dbReference>
<dbReference type="Proteomes" id="UP000004169">
    <property type="component" value="Unassembled WGS sequence"/>
</dbReference>
<protein>
    <submittedName>
        <fullName evidence="9">Putative Polysaccharide chain length determinant protein</fullName>
    </submittedName>
</protein>
<dbReference type="GO" id="GO:0004713">
    <property type="term" value="F:protein tyrosine kinase activity"/>
    <property type="evidence" value="ECO:0007669"/>
    <property type="project" value="TreeGrafter"/>
</dbReference>
<evidence type="ECO:0000256" key="3">
    <source>
        <dbReference type="ARBA" id="ARBA00022692"/>
    </source>
</evidence>
<gene>
    <name evidence="9" type="ORF">PHAMO_210064</name>
</gene>
<keyword evidence="6" id="KW-0175">Coiled coil</keyword>
<feature type="transmembrane region" description="Helical" evidence="7">
    <location>
        <begin position="496"/>
        <end position="517"/>
    </location>
</feature>
<reference evidence="9 10" key="1">
    <citation type="journal article" date="2012" name="J. Bacteriol.">
        <title>Draft Genome Sequence of the Purple Photosynthetic Bacterium Phaeospirillum molischianum DSM120, a Particularly Versatile Bacterium.</title>
        <authorList>
            <person name="Duquesne K."/>
            <person name="Prima V."/>
            <person name="Ji B."/>
            <person name="Rouy Z."/>
            <person name="Medigue C."/>
            <person name="Talla E."/>
            <person name="Sturgis J.N."/>
        </authorList>
    </citation>
    <scope>NUCLEOTIDE SEQUENCE [LARGE SCALE GENOMIC DNA]</scope>
    <source>
        <strain evidence="10">DSM120</strain>
    </source>
</reference>
<dbReference type="RefSeq" id="WP_002726917.1">
    <property type="nucleotide sequence ID" value="NZ_CAHP01000014.1"/>
</dbReference>
<evidence type="ECO:0000256" key="6">
    <source>
        <dbReference type="SAM" id="Coils"/>
    </source>
</evidence>
<keyword evidence="4 7" id="KW-1133">Transmembrane helix</keyword>
<dbReference type="eggNOG" id="COG3206">
    <property type="taxonomic scope" value="Bacteria"/>
</dbReference>
<evidence type="ECO:0000313" key="9">
    <source>
        <dbReference type="EMBL" id="CCG40553.1"/>
    </source>
</evidence>
<feature type="coiled-coil region" evidence="6">
    <location>
        <begin position="360"/>
        <end position="394"/>
    </location>
</feature>
<sequence>MVSLTSYIPQNVHDHLHTYWQRRWLVLMVAWVVAVLGWLVVAVIPDQYKALTRVYVETDNLLTPLLRNIAVQPDVQRQLEVMQRTLLSRSNVAQVARATDLDLNVHTDADADALYARLQRKVEVKSEGKNLFSLTYSDSNPEMAKKVVEAILNIFVETNLGQNRSNMESARGFIEKHISEYEQKLKVSEQKLSEYKTKNVETISAIGSNFSAKVDQSRQELVNAQSHYDEAVIARDMLRANLSAIPQYLDGGASPQVVISSAAPNSTEGRIQQLENELVKMRLNYTERHPDVIATSRALDQLRAQAAKETADPVAAKSTSQTRIPNALYEQVKLRLIQAESNLATAAGQLRLATQTRDRLASLAEEGPRIEADLADLNREYGVLRQKYEELLSRRESARISEAVESSGDKVQFRIIEAPQVPAIPSFPNRPLLVSLVLVVGIAAGFSVAFLLSNFEDTVKSKESIFDLFNIRVLGGVTMVQSISLEIDHRREVSKFIWALSSLFVLYGIVMVLTPYIQTFAKFVMRTNLYGLVERLVSYVSG</sequence>
<dbReference type="InterPro" id="IPR014345">
    <property type="entry name" value="XrtA_polysacc_chain"/>
</dbReference>
<accession>H8FQB5</accession>
<comment type="subcellular location">
    <subcellularLocation>
        <location evidence="1">Cell membrane</location>
        <topology evidence="1">Multi-pass membrane protein</topology>
    </subcellularLocation>
</comment>
<keyword evidence="10" id="KW-1185">Reference proteome</keyword>
<dbReference type="AlphaFoldDB" id="H8FQB5"/>
<dbReference type="PANTHER" id="PTHR32309">
    <property type="entry name" value="TYROSINE-PROTEIN KINASE"/>
    <property type="match status" value="1"/>
</dbReference>
<organism evidence="9 10">
    <name type="scientific">Magnetospirillum molischianum DSM 120</name>
    <dbReference type="NCBI Taxonomy" id="1150626"/>
    <lineage>
        <taxon>Bacteria</taxon>
        <taxon>Pseudomonadati</taxon>
        <taxon>Pseudomonadota</taxon>
        <taxon>Alphaproteobacteria</taxon>
        <taxon>Rhodospirillales</taxon>
        <taxon>Rhodospirillaceae</taxon>
        <taxon>Magnetospirillum</taxon>
    </lineage>
</organism>
<keyword evidence="2" id="KW-1003">Cell membrane</keyword>
<keyword evidence="5 7" id="KW-0472">Membrane</keyword>
<dbReference type="Pfam" id="PF02706">
    <property type="entry name" value="Wzz"/>
    <property type="match status" value="1"/>
</dbReference>
<evidence type="ECO:0000313" key="10">
    <source>
        <dbReference type="Proteomes" id="UP000004169"/>
    </source>
</evidence>